<gene>
    <name evidence="2" type="ORF">CBOVIS_LOCUS9346</name>
</gene>
<dbReference type="GO" id="GO:0008526">
    <property type="term" value="F:phosphatidylinositol transfer activity"/>
    <property type="evidence" value="ECO:0007669"/>
    <property type="project" value="TreeGrafter"/>
</dbReference>
<dbReference type="PRINTS" id="PR00391">
    <property type="entry name" value="PITRANSFER"/>
</dbReference>
<dbReference type="GO" id="GO:0008525">
    <property type="term" value="F:phosphatidylcholine transporter activity"/>
    <property type="evidence" value="ECO:0007669"/>
    <property type="project" value="TreeGrafter"/>
</dbReference>
<dbReference type="PANTHER" id="PTHR10658">
    <property type="entry name" value="PHOSPHATIDYLINOSITOL TRANSFER PROTEIN"/>
    <property type="match status" value="1"/>
</dbReference>
<dbReference type="EMBL" id="CADEPM010000006">
    <property type="protein sequence ID" value="CAB3407412.1"/>
    <property type="molecule type" value="Genomic_DNA"/>
</dbReference>
<dbReference type="Gene3D" id="3.30.530.20">
    <property type="match status" value="1"/>
</dbReference>
<dbReference type="PANTHER" id="PTHR10658:SF35">
    <property type="entry name" value="PHOSPHATIDYLINOSITOL TRANSFER PROTEIN"/>
    <property type="match status" value="1"/>
</dbReference>
<dbReference type="InterPro" id="IPR023393">
    <property type="entry name" value="START-like_dom_sf"/>
</dbReference>
<comment type="caution">
    <text evidence="2">The sequence shown here is derived from an EMBL/GenBank/DDBJ whole genome shotgun (WGS) entry which is preliminary data.</text>
</comment>
<dbReference type="GO" id="GO:0035091">
    <property type="term" value="F:phosphatidylinositol binding"/>
    <property type="evidence" value="ECO:0007669"/>
    <property type="project" value="TreeGrafter"/>
</dbReference>
<reference evidence="2 3" key="1">
    <citation type="submission" date="2020-04" db="EMBL/GenBank/DDBJ databases">
        <authorList>
            <person name="Laetsch R D."/>
            <person name="Stevens L."/>
            <person name="Kumar S."/>
            <person name="Blaxter L. M."/>
        </authorList>
    </citation>
    <scope>NUCLEOTIDE SEQUENCE [LARGE SCALE GENOMIC DNA]</scope>
</reference>
<dbReference type="FunFam" id="3.30.530.20:FF:000028">
    <property type="entry name" value="Phosphatidylinositol transfer protein 5"/>
    <property type="match status" value="1"/>
</dbReference>
<dbReference type="GO" id="GO:0031210">
    <property type="term" value="F:phosphatidylcholine binding"/>
    <property type="evidence" value="ECO:0007669"/>
    <property type="project" value="TreeGrafter"/>
</dbReference>
<evidence type="ECO:0000259" key="1">
    <source>
        <dbReference type="Pfam" id="PF02121"/>
    </source>
</evidence>
<dbReference type="Pfam" id="PF02121">
    <property type="entry name" value="IP_trans"/>
    <property type="match status" value="1"/>
</dbReference>
<dbReference type="PROSITE" id="PS51257">
    <property type="entry name" value="PROKAR_LIPOPROTEIN"/>
    <property type="match status" value="1"/>
</dbReference>
<evidence type="ECO:0000313" key="2">
    <source>
        <dbReference type="EMBL" id="CAB3407412.1"/>
    </source>
</evidence>
<keyword evidence="3" id="KW-1185">Reference proteome</keyword>
<feature type="domain" description="Phosphatidylinositol transfer protein N-terminal" evidence="1">
    <location>
        <begin position="1"/>
        <end position="248"/>
    </location>
</feature>
<dbReference type="Proteomes" id="UP000494206">
    <property type="component" value="Unassembled WGS sequence"/>
</dbReference>
<dbReference type="GO" id="GO:0005737">
    <property type="term" value="C:cytoplasm"/>
    <property type="evidence" value="ECO:0007669"/>
    <property type="project" value="TreeGrafter"/>
</dbReference>
<evidence type="ECO:0000313" key="3">
    <source>
        <dbReference type="Proteomes" id="UP000494206"/>
    </source>
</evidence>
<dbReference type="OrthoDB" id="18453at2759"/>
<dbReference type="AlphaFoldDB" id="A0A8S1F6F3"/>
<accession>A0A8S1F6F3</accession>
<name>A0A8S1F6F3_9PELO</name>
<dbReference type="SUPFAM" id="SSF55961">
    <property type="entry name" value="Bet v1-like"/>
    <property type="match status" value="1"/>
</dbReference>
<sequence>MLVKEYRIPLPLTVDEFHIGQLYAVSACSRNETGGGEGAEFLKQEDFTSTSILPGKKLTGIYTYKIYRLRSKAPWVLQKLLPPEAFEIHEESWNAYPYCKTVLTNPGYMKNNFMQTIETIHLADNGQSENPLNAPKNREIVYIDICDEKIYGRNGYNKQRDPTIFKSKKTGRGPLEDEWIDNHEPIMCAYKLVSIHFKWTGFQTLIEKTIHKQYPKVFGIFHRDAYAWIDVWHDMSLEDIRRFEEETAQILRKQIEEPEKRGTNCDDDNNNK</sequence>
<dbReference type="InterPro" id="IPR055261">
    <property type="entry name" value="PI_transfer_N"/>
</dbReference>
<proteinExistence type="predicted"/>
<dbReference type="GO" id="GO:0071944">
    <property type="term" value="C:cell periphery"/>
    <property type="evidence" value="ECO:0007669"/>
    <property type="project" value="UniProtKB-ARBA"/>
</dbReference>
<dbReference type="InterPro" id="IPR001666">
    <property type="entry name" value="PI_transfer"/>
</dbReference>
<protein>
    <recommendedName>
        <fullName evidence="1">Phosphatidylinositol transfer protein N-terminal domain-containing protein</fullName>
    </recommendedName>
</protein>
<organism evidence="2 3">
    <name type="scientific">Caenorhabditis bovis</name>
    <dbReference type="NCBI Taxonomy" id="2654633"/>
    <lineage>
        <taxon>Eukaryota</taxon>
        <taxon>Metazoa</taxon>
        <taxon>Ecdysozoa</taxon>
        <taxon>Nematoda</taxon>
        <taxon>Chromadorea</taxon>
        <taxon>Rhabditida</taxon>
        <taxon>Rhabditina</taxon>
        <taxon>Rhabditomorpha</taxon>
        <taxon>Rhabditoidea</taxon>
        <taxon>Rhabditidae</taxon>
        <taxon>Peloderinae</taxon>
        <taxon>Caenorhabditis</taxon>
    </lineage>
</organism>